<dbReference type="EMBL" id="VGLS01000033">
    <property type="protein sequence ID" value="MBM3222578.1"/>
    <property type="molecule type" value="Genomic_DNA"/>
</dbReference>
<dbReference type="Pfam" id="PF03372">
    <property type="entry name" value="Exo_endo_phos"/>
    <property type="match status" value="1"/>
</dbReference>
<dbReference type="AlphaFoldDB" id="A0A937VXX7"/>
<evidence type="ECO:0000259" key="1">
    <source>
        <dbReference type="Pfam" id="PF03372"/>
    </source>
</evidence>
<gene>
    <name evidence="2" type="ORF">FJZ47_02070</name>
</gene>
<proteinExistence type="predicted"/>
<evidence type="ECO:0000313" key="2">
    <source>
        <dbReference type="EMBL" id="MBM3222578.1"/>
    </source>
</evidence>
<comment type="caution">
    <text evidence="2">The sequence shown here is derived from an EMBL/GenBank/DDBJ whole genome shotgun (WGS) entry which is preliminary data.</text>
</comment>
<dbReference type="Proteomes" id="UP000712673">
    <property type="component" value="Unassembled WGS sequence"/>
</dbReference>
<feature type="domain" description="Endonuclease/exonuclease/phosphatase" evidence="1">
    <location>
        <begin position="26"/>
        <end position="258"/>
    </location>
</feature>
<name>A0A937VXX7_UNCTE</name>
<dbReference type="InterPro" id="IPR005135">
    <property type="entry name" value="Endo/exonuclease/phosphatase"/>
</dbReference>
<sequence>MSPTRPQAGISTISRQELAMSFRIATLNLEQDHKRWEARRELIVQQLGTLTPDVWALNEICLPLQTGRWLQREARTRLNLSYTLLQQSKVNAASLVEGEGLLTRYPVVETANFDYRALDMVALVARLNVDGHLVDVYVTHLYRSRGDDALRLFQVQQLLAWIQSRNDVDARLVCGDFNATLAMPSGQLMASVFQPTQTAVTAFTPLQDTDGTVSHPYWARFDRCIDYIWVAGPLTVRASGICFHTASAQDPTLWPSDHAGVWADLEFT</sequence>
<accession>A0A937VXX7</accession>
<dbReference type="SUPFAM" id="SSF56219">
    <property type="entry name" value="DNase I-like"/>
    <property type="match status" value="1"/>
</dbReference>
<dbReference type="GO" id="GO:0006506">
    <property type="term" value="P:GPI anchor biosynthetic process"/>
    <property type="evidence" value="ECO:0007669"/>
    <property type="project" value="TreeGrafter"/>
</dbReference>
<evidence type="ECO:0000313" key="3">
    <source>
        <dbReference type="Proteomes" id="UP000712673"/>
    </source>
</evidence>
<organism evidence="2 3">
    <name type="scientific">Tectimicrobiota bacterium</name>
    <dbReference type="NCBI Taxonomy" id="2528274"/>
    <lineage>
        <taxon>Bacteria</taxon>
        <taxon>Pseudomonadati</taxon>
        <taxon>Nitrospinota/Tectimicrobiota group</taxon>
        <taxon>Candidatus Tectimicrobiota</taxon>
    </lineage>
</organism>
<dbReference type="InterPro" id="IPR036691">
    <property type="entry name" value="Endo/exonu/phosph_ase_sf"/>
</dbReference>
<dbReference type="Gene3D" id="3.60.10.10">
    <property type="entry name" value="Endonuclease/exonuclease/phosphatase"/>
    <property type="match status" value="1"/>
</dbReference>
<dbReference type="GO" id="GO:0003824">
    <property type="term" value="F:catalytic activity"/>
    <property type="evidence" value="ECO:0007669"/>
    <property type="project" value="InterPro"/>
</dbReference>
<dbReference type="PANTHER" id="PTHR14859:SF15">
    <property type="entry name" value="ENDONUCLEASE_EXONUCLEASE_PHOSPHATASE DOMAIN-CONTAINING PROTEIN"/>
    <property type="match status" value="1"/>
</dbReference>
<reference evidence="2" key="1">
    <citation type="submission" date="2019-03" db="EMBL/GenBank/DDBJ databases">
        <title>Lake Tanganyika Metagenome-Assembled Genomes (MAGs).</title>
        <authorList>
            <person name="Tran P."/>
        </authorList>
    </citation>
    <scope>NUCLEOTIDE SEQUENCE</scope>
    <source>
        <strain evidence="2">K_DeepCast_65m_m2_066</strain>
    </source>
</reference>
<protein>
    <recommendedName>
        <fullName evidence="1">Endonuclease/exonuclease/phosphatase domain-containing protein</fullName>
    </recommendedName>
</protein>
<dbReference type="PANTHER" id="PTHR14859">
    <property type="entry name" value="CALCOFLUOR WHITE HYPERSENSITIVE PROTEIN PRECURSOR"/>
    <property type="match status" value="1"/>
</dbReference>
<dbReference type="InterPro" id="IPR051916">
    <property type="entry name" value="GPI-anchor_lipid_remodeler"/>
</dbReference>
<dbReference type="GO" id="GO:0016020">
    <property type="term" value="C:membrane"/>
    <property type="evidence" value="ECO:0007669"/>
    <property type="project" value="GOC"/>
</dbReference>